<dbReference type="PANTHER" id="PTHR43135:SF3">
    <property type="entry name" value="ALPHA-D-RIBOSE 1-METHYLPHOSPHONATE 5-TRIPHOSPHATE DIPHOSPHATASE"/>
    <property type="match status" value="1"/>
</dbReference>
<dbReference type="Pfam" id="PF01979">
    <property type="entry name" value="Amidohydro_1"/>
    <property type="match status" value="1"/>
</dbReference>
<proteinExistence type="predicted"/>
<gene>
    <name evidence="3" type="ordered locus">SRM_02670</name>
</gene>
<dbReference type="HOGENOM" id="CLU_023620_4_2_10"/>
<dbReference type="Gene3D" id="3.30.110.90">
    <property type="entry name" value="Amidohydrolase"/>
    <property type="match status" value="1"/>
</dbReference>
<dbReference type="KEGG" id="srm:SRM_02670"/>
<name>D5HC36_SALRM</name>
<accession>D5HC36</accession>
<dbReference type="GO" id="GO:0016810">
    <property type="term" value="F:hydrolase activity, acting on carbon-nitrogen (but not peptide) bonds"/>
    <property type="evidence" value="ECO:0007669"/>
    <property type="project" value="InterPro"/>
</dbReference>
<evidence type="ECO:0000313" key="4">
    <source>
        <dbReference type="Proteomes" id="UP000000933"/>
    </source>
</evidence>
<dbReference type="EMBL" id="FP565814">
    <property type="protein sequence ID" value="CBH25591.1"/>
    <property type="molecule type" value="Genomic_DNA"/>
</dbReference>
<dbReference type="SUPFAM" id="SSF51338">
    <property type="entry name" value="Composite domain of metallo-dependent hydrolases"/>
    <property type="match status" value="1"/>
</dbReference>
<evidence type="ECO:0000259" key="2">
    <source>
        <dbReference type="Pfam" id="PF01979"/>
    </source>
</evidence>
<evidence type="ECO:0000313" key="3">
    <source>
        <dbReference type="EMBL" id="CBH25591.1"/>
    </source>
</evidence>
<dbReference type="PANTHER" id="PTHR43135">
    <property type="entry name" value="ALPHA-D-RIBOSE 1-METHYLPHOSPHONATE 5-TRIPHOSPHATE DIPHOSPHATASE"/>
    <property type="match status" value="1"/>
</dbReference>
<dbReference type="InterPro" id="IPR051781">
    <property type="entry name" value="Metallo-dep_Hydrolase"/>
</dbReference>
<reference evidence="3 4" key="1">
    <citation type="journal article" date="2010" name="ISME J.">
        <title>Fine-scale evolution: genomic, phenotypic and ecological differentiation in two coexisting Salinibacter ruber strains.</title>
        <authorList>
            <person name="Pena A."/>
            <person name="Teeling H."/>
            <person name="Huerta-Cepas J."/>
            <person name="Santos F."/>
            <person name="Yarza P."/>
            <person name="Brito-Echeverria J."/>
            <person name="Lucio M."/>
            <person name="Schmitt-Kopplin P."/>
            <person name="Meseguer I."/>
            <person name="Schenowitz C."/>
            <person name="Dossat C."/>
            <person name="Barbe V."/>
            <person name="Dopazo J."/>
            <person name="Rossello-Mora R."/>
            <person name="Schuler M."/>
            <person name="Glockner F.O."/>
            <person name="Amann R."/>
            <person name="Gabaldon T."/>
            <person name="Anton J."/>
        </authorList>
    </citation>
    <scope>NUCLEOTIDE SEQUENCE [LARGE SCALE GENOMIC DNA]</scope>
    <source>
        <strain evidence="3 4">M8</strain>
    </source>
</reference>
<dbReference type="SUPFAM" id="SSF51556">
    <property type="entry name" value="Metallo-dependent hydrolases"/>
    <property type="match status" value="1"/>
</dbReference>
<dbReference type="InterPro" id="IPR006680">
    <property type="entry name" value="Amidohydro-rel"/>
</dbReference>
<sequence length="486" mass="53007">MHVLFCPSVPAALMTPVRIRPLVALLCILLAGGLGLETARSQPTTVFRGGQLFDATDTTLTDNPGIVVRAGKIVDRGATALDTTGARIVRLEADHVILPGLVDLHAHYAVDFFGAGRVEETEGYPLLYLANGATTTFTAGEMQPDKMRRVRRAIARGDRIGPHMLTSGPYFGKARPGWDTTRTPASIRREVDRWAARGVEHFKAKRLQAELLRALIDQAHRHGATVTGHLGSGSGQSVNPRTAIDMGIDRIEHFLGGAQLPDTAGAYDALPTATPDEPAFDRIARHFREHNVYFDATISAYGYYGTRKSNVYADWPDAQQYFTPYLRSVLAEEDYQEAVPRFQRIFEVKLDRIKAFYEAGGGGLITLGTDHPSWGEYLAPFGVHRELQAFVRAGIPEAAALRIATINGARAVGRGDRLGTLTVGKWADLFVVRGNPLADIRNTRNVEWVMVRGELHRAGALREAARGTVGPDDAAAAEAFKPDRGP</sequence>
<reference evidence="4" key="2">
    <citation type="submission" date="2010-04" db="EMBL/GenBank/DDBJ databases">
        <title>Genome sequence of Salinibacter ruber M8.</title>
        <authorList>
            <consortium name="Genoscope"/>
        </authorList>
    </citation>
    <scope>NUCLEOTIDE SEQUENCE [LARGE SCALE GENOMIC DNA]</scope>
    <source>
        <strain evidence="4">M8</strain>
    </source>
</reference>
<dbReference type="Gene3D" id="2.30.40.10">
    <property type="entry name" value="Urease, subunit C, domain 1"/>
    <property type="match status" value="1"/>
</dbReference>
<feature type="domain" description="Amidohydrolase-related" evidence="2">
    <location>
        <begin position="96"/>
        <end position="454"/>
    </location>
</feature>
<evidence type="ECO:0000256" key="1">
    <source>
        <dbReference type="SAM" id="MobiDB-lite"/>
    </source>
</evidence>
<dbReference type="Gene3D" id="3.40.50.10910">
    <property type="entry name" value="Amidohydrolase"/>
    <property type="match status" value="1"/>
</dbReference>
<dbReference type="InterPro" id="IPR032466">
    <property type="entry name" value="Metal_Hydrolase"/>
</dbReference>
<dbReference type="Gene3D" id="1.20.58.520">
    <property type="entry name" value="Amidohydrolase"/>
    <property type="match status" value="1"/>
</dbReference>
<organism evidence="3 4">
    <name type="scientific">Salinibacter ruber (strain M8)</name>
    <dbReference type="NCBI Taxonomy" id="761659"/>
    <lineage>
        <taxon>Bacteria</taxon>
        <taxon>Pseudomonadati</taxon>
        <taxon>Rhodothermota</taxon>
        <taxon>Rhodothermia</taxon>
        <taxon>Rhodothermales</taxon>
        <taxon>Salinibacteraceae</taxon>
        <taxon>Salinibacter</taxon>
    </lineage>
</organism>
<protein>
    <submittedName>
        <fullName evidence="3">Amidohydrolase family enzyme</fullName>
    </submittedName>
</protein>
<dbReference type="AlphaFoldDB" id="D5HC36"/>
<feature type="region of interest" description="Disordered" evidence="1">
    <location>
        <begin position="466"/>
        <end position="486"/>
    </location>
</feature>
<dbReference type="Proteomes" id="UP000000933">
    <property type="component" value="Chromosome"/>
</dbReference>
<dbReference type="InterPro" id="IPR011059">
    <property type="entry name" value="Metal-dep_hydrolase_composite"/>
</dbReference>